<name>A0A381V6P7_9ZZZZ</name>
<sequence>MDAASTTTLRFAEAARTLGRSARHHGLRVPTFRSPPGIEDVRRSIRWGGDASTISVVLRDRPWSAVLSDMIEGVLVANRLDRGRADTLRAFLWTAVEDQAMAA</sequence>
<accession>A0A381V6P7</accession>
<protein>
    <submittedName>
        <fullName evidence="1">Uncharacterized protein</fullName>
    </submittedName>
</protein>
<dbReference type="AlphaFoldDB" id="A0A381V6P7"/>
<gene>
    <name evidence="1" type="ORF">METZ01_LOCUS88834</name>
</gene>
<organism evidence="1">
    <name type="scientific">marine metagenome</name>
    <dbReference type="NCBI Taxonomy" id="408172"/>
    <lineage>
        <taxon>unclassified sequences</taxon>
        <taxon>metagenomes</taxon>
        <taxon>ecological metagenomes</taxon>
    </lineage>
</organism>
<proteinExistence type="predicted"/>
<evidence type="ECO:0000313" key="1">
    <source>
        <dbReference type="EMBL" id="SVA35980.1"/>
    </source>
</evidence>
<dbReference type="EMBL" id="UINC01007989">
    <property type="protein sequence ID" value="SVA35980.1"/>
    <property type="molecule type" value="Genomic_DNA"/>
</dbReference>
<reference evidence="1" key="1">
    <citation type="submission" date="2018-05" db="EMBL/GenBank/DDBJ databases">
        <authorList>
            <person name="Lanie J.A."/>
            <person name="Ng W.-L."/>
            <person name="Kazmierczak K.M."/>
            <person name="Andrzejewski T.M."/>
            <person name="Davidsen T.M."/>
            <person name="Wayne K.J."/>
            <person name="Tettelin H."/>
            <person name="Glass J.I."/>
            <person name="Rusch D."/>
            <person name="Podicherti R."/>
            <person name="Tsui H.-C.T."/>
            <person name="Winkler M.E."/>
        </authorList>
    </citation>
    <scope>NUCLEOTIDE SEQUENCE</scope>
</reference>